<reference evidence="19" key="1">
    <citation type="submission" date="2021-02" db="EMBL/GenBank/DDBJ databases">
        <authorList>
            <person name="Nowell W R."/>
        </authorList>
    </citation>
    <scope>NUCLEOTIDE SEQUENCE</scope>
</reference>
<evidence type="ECO:0000256" key="15">
    <source>
        <dbReference type="ARBA" id="ARBA00023134"/>
    </source>
</evidence>
<evidence type="ECO:0000256" key="4">
    <source>
        <dbReference type="ARBA" id="ARBA00022448"/>
    </source>
</evidence>
<evidence type="ECO:0000256" key="1">
    <source>
        <dbReference type="ARBA" id="ARBA00001946"/>
    </source>
</evidence>
<organism evidence="19 20">
    <name type="scientific">Adineta steineri</name>
    <dbReference type="NCBI Taxonomy" id="433720"/>
    <lineage>
        <taxon>Eukaryota</taxon>
        <taxon>Metazoa</taxon>
        <taxon>Spiralia</taxon>
        <taxon>Gnathifera</taxon>
        <taxon>Rotifera</taxon>
        <taxon>Eurotatoria</taxon>
        <taxon>Bdelloidea</taxon>
        <taxon>Adinetida</taxon>
        <taxon>Adinetidae</taxon>
        <taxon>Adineta</taxon>
    </lineage>
</organism>
<dbReference type="Pfam" id="PF04548">
    <property type="entry name" value="AIG1"/>
    <property type="match status" value="1"/>
</dbReference>
<comment type="subcellular location">
    <subcellularLocation>
        <location evidence="2">Membrane</location>
        <topology evidence="2">Single-pass membrane protein</topology>
    </subcellularLocation>
    <subcellularLocation>
        <location evidence="17">Plastid</location>
        <location evidence="17">Chloroplast outer membrane</location>
    </subcellularLocation>
</comment>
<dbReference type="InterPro" id="IPR006703">
    <property type="entry name" value="G_AIG1"/>
</dbReference>
<comment type="cofactor">
    <cofactor evidence="1">
        <name>Mg(2+)</name>
        <dbReference type="ChEBI" id="CHEBI:18420"/>
    </cofactor>
</comment>
<evidence type="ECO:0000313" key="19">
    <source>
        <dbReference type="EMBL" id="CAF4304433.1"/>
    </source>
</evidence>
<protein>
    <recommendedName>
        <fullName evidence="18">AIG1-type G domain-containing protein</fullName>
    </recommendedName>
</protein>
<evidence type="ECO:0000256" key="12">
    <source>
        <dbReference type="ARBA" id="ARBA00022842"/>
    </source>
</evidence>
<evidence type="ECO:0000256" key="16">
    <source>
        <dbReference type="ARBA" id="ARBA00023136"/>
    </source>
</evidence>
<dbReference type="GO" id="GO:0015031">
    <property type="term" value="P:protein transport"/>
    <property type="evidence" value="ECO:0007669"/>
    <property type="project" value="UniProtKB-KW"/>
</dbReference>
<evidence type="ECO:0000256" key="5">
    <source>
        <dbReference type="ARBA" id="ARBA00022528"/>
    </source>
</evidence>
<keyword evidence="13" id="KW-0653">Protein transport</keyword>
<evidence type="ECO:0000256" key="2">
    <source>
        <dbReference type="ARBA" id="ARBA00004167"/>
    </source>
</evidence>
<evidence type="ECO:0000256" key="7">
    <source>
        <dbReference type="ARBA" id="ARBA00022692"/>
    </source>
</evidence>
<dbReference type="SUPFAM" id="SSF52540">
    <property type="entry name" value="P-loop containing nucleoside triphosphate hydrolases"/>
    <property type="match status" value="1"/>
</dbReference>
<evidence type="ECO:0000256" key="3">
    <source>
        <dbReference type="ARBA" id="ARBA00008535"/>
    </source>
</evidence>
<keyword evidence="5" id="KW-0150">Chloroplast</keyword>
<keyword evidence="6" id="KW-0934">Plastid</keyword>
<keyword evidence="16" id="KW-0472">Membrane</keyword>
<evidence type="ECO:0000313" key="20">
    <source>
        <dbReference type="Proteomes" id="UP000663844"/>
    </source>
</evidence>
<evidence type="ECO:0000256" key="8">
    <source>
        <dbReference type="ARBA" id="ARBA00022723"/>
    </source>
</evidence>
<evidence type="ECO:0000256" key="17">
    <source>
        <dbReference type="ARBA" id="ARBA00024013"/>
    </source>
</evidence>
<proteinExistence type="inferred from homology"/>
<sequence>MATSKVFEGEQTILFIGKTGSGKSRLINLLAQEKIAESRQSIVATTMKCQLHSVRLNEILYRLIDTPGFGDSELSQDEVSEQMRELSQLNVQNINWVVVILNGSIRLTKETATILQNIFSFLNLSTYKDHVLFCITHADGWNEQAKLRYLAQLNENPVYQIYPDDSAEKFVFIGAPDPDERDSKDKELYVAMEEEARNTLLENLSYIKAFNLQDAITKWQEADTRNKRGHRVKEE</sequence>
<keyword evidence="7" id="KW-0812">Transmembrane</keyword>
<accession>A0A820I7E4</accession>
<evidence type="ECO:0000259" key="18">
    <source>
        <dbReference type="Pfam" id="PF04548"/>
    </source>
</evidence>
<dbReference type="Gene3D" id="3.40.50.300">
    <property type="entry name" value="P-loop containing nucleotide triphosphate hydrolases"/>
    <property type="match status" value="1"/>
</dbReference>
<evidence type="ECO:0000256" key="13">
    <source>
        <dbReference type="ARBA" id="ARBA00022927"/>
    </source>
</evidence>
<keyword evidence="14" id="KW-1133">Transmembrane helix</keyword>
<keyword evidence="10" id="KW-0378">Hydrolase</keyword>
<gene>
    <name evidence="19" type="ORF">OXD698_LOCUS46279</name>
</gene>
<keyword evidence="11" id="KW-1002">Plastid outer membrane</keyword>
<comment type="similarity">
    <text evidence="3">Belongs to the TRAFAC class TrmE-Era-EngA-EngB-Septin-like GTPase superfamily. AIG1/Toc34/Toc159-like paraseptin GTPase family. IAN subfamily.</text>
</comment>
<dbReference type="PANTHER" id="PTHR10903">
    <property type="entry name" value="GTPASE, IMAP FAMILY MEMBER-RELATED"/>
    <property type="match status" value="1"/>
</dbReference>
<dbReference type="GO" id="GO:0046872">
    <property type="term" value="F:metal ion binding"/>
    <property type="evidence" value="ECO:0007669"/>
    <property type="project" value="UniProtKB-KW"/>
</dbReference>
<dbReference type="GO" id="GO:0016787">
    <property type="term" value="F:hydrolase activity"/>
    <property type="evidence" value="ECO:0007669"/>
    <property type="project" value="UniProtKB-KW"/>
</dbReference>
<evidence type="ECO:0000256" key="11">
    <source>
        <dbReference type="ARBA" id="ARBA00022805"/>
    </source>
</evidence>
<feature type="domain" description="AIG1-type G" evidence="18">
    <location>
        <begin position="12"/>
        <end position="161"/>
    </location>
</feature>
<dbReference type="EMBL" id="CAJOAZ010016411">
    <property type="protein sequence ID" value="CAF4304433.1"/>
    <property type="molecule type" value="Genomic_DNA"/>
</dbReference>
<name>A0A820I7E4_9BILA</name>
<keyword evidence="15" id="KW-0342">GTP-binding</keyword>
<dbReference type="InterPro" id="IPR027417">
    <property type="entry name" value="P-loop_NTPase"/>
</dbReference>
<evidence type="ECO:0000256" key="14">
    <source>
        <dbReference type="ARBA" id="ARBA00022989"/>
    </source>
</evidence>
<dbReference type="GO" id="GO:0005525">
    <property type="term" value="F:GTP binding"/>
    <property type="evidence" value="ECO:0007669"/>
    <property type="project" value="UniProtKB-KW"/>
</dbReference>
<dbReference type="PANTHER" id="PTHR10903:SF135">
    <property type="entry name" value="TRANSLOCASE OF CHLOROPLAST 120, CHLOROPLASTIC-RELATED"/>
    <property type="match status" value="1"/>
</dbReference>
<keyword evidence="4" id="KW-0813">Transport</keyword>
<dbReference type="InterPro" id="IPR045058">
    <property type="entry name" value="GIMA/IAN/Toc"/>
</dbReference>
<keyword evidence="8" id="KW-0479">Metal-binding</keyword>
<keyword evidence="12" id="KW-0460">Magnesium</keyword>
<evidence type="ECO:0000256" key="6">
    <source>
        <dbReference type="ARBA" id="ARBA00022640"/>
    </source>
</evidence>
<dbReference type="AlphaFoldDB" id="A0A820I7E4"/>
<feature type="non-terminal residue" evidence="19">
    <location>
        <position position="235"/>
    </location>
</feature>
<dbReference type="Proteomes" id="UP000663844">
    <property type="component" value="Unassembled WGS sequence"/>
</dbReference>
<dbReference type="GO" id="GO:0016020">
    <property type="term" value="C:membrane"/>
    <property type="evidence" value="ECO:0007669"/>
    <property type="project" value="UniProtKB-SubCell"/>
</dbReference>
<keyword evidence="9" id="KW-0547">Nucleotide-binding</keyword>
<evidence type="ECO:0000256" key="10">
    <source>
        <dbReference type="ARBA" id="ARBA00022801"/>
    </source>
</evidence>
<evidence type="ECO:0000256" key="9">
    <source>
        <dbReference type="ARBA" id="ARBA00022741"/>
    </source>
</evidence>
<comment type="caution">
    <text evidence="19">The sequence shown here is derived from an EMBL/GenBank/DDBJ whole genome shotgun (WGS) entry which is preliminary data.</text>
</comment>